<reference evidence="16 17" key="1">
    <citation type="journal article" date="2016" name="J. Microbiol.">
        <title>Dankookia rubra gen. nov., sp. nov., an alphaproteobacterium isolated from sediment of a shallow stream.</title>
        <authorList>
            <person name="Kim W.H."/>
            <person name="Kim D.H."/>
            <person name="Kang K."/>
            <person name="Ahn T.Y."/>
        </authorList>
    </citation>
    <scope>NUCLEOTIDE SEQUENCE [LARGE SCALE GENOMIC DNA]</scope>
    <source>
        <strain evidence="16 17">JCM30602</strain>
    </source>
</reference>
<feature type="transmembrane region" description="Helical" evidence="14">
    <location>
        <begin position="52"/>
        <end position="85"/>
    </location>
</feature>
<dbReference type="AlphaFoldDB" id="A0A4R5QI88"/>
<evidence type="ECO:0000256" key="6">
    <source>
        <dbReference type="ARBA" id="ARBA00022692"/>
    </source>
</evidence>
<evidence type="ECO:0000256" key="4">
    <source>
        <dbReference type="ARBA" id="ARBA00022553"/>
    </source>
</evidence>
<dbReference type="OrthoDB" id="9767435at2"/>
<dbReference type="Proteomes" id="UP000295096">
    <property type="component" value="Unassembled WGS sequence"/>
</dbReference>
<dbReference type="PRINTS" id="PR00344">
    <property type="entry name" value="BCTRLSENSOR"/>
</dbReference>
<keyword evidence="4" id="KW-0597">Phosphoprotein</keyword>
<evidence type="ECO:0000256" key="3">
    <source>
        <dbReference type="ARBA" id="ARBA00012438"/>
    </source>
</evidence>
<comment type="catalytic activity">
    <reaction evidence="1">
        <text>ATP + protein L-histidine = ADP + protein N-phospho-L-histidine.</text>
        <dbReference type="EC" id="2.7.13.3"/>
    </reaction>
</comment>
<dbReference type="InterPro" id="IPR004358">
    <property type="entry name" value="Sig_transdc_His_kin-like_C"/>
</dbReference>
<comment type="subcellular location">
    <subcellularLocation>
        <location evidence="2">Membrane</location>
        <topology evidence="2">Multi-pass membrane protein</topology>
    </subcellularLocation>
</comment>
<dbReference type="GO" id="GO:0000160">
    <property type="term" value="P:phosphorelay signal transduction system"/>
    <property type="evidence" value="ECO:0007669"/>
    <property type="project" value="UniProtKB-KW"/>
</dbReference>
<dbReference type="SMART" id="SM00387">
    <property type="entry name" value="HATPase_c"/>
    <property type="match status" value="1"/>
</dbReference>
<organism evidence="16 17">
    <name type="scientific">Dankookia rubra</name>
    <dbReference type="NCBI Taxonomy" id="1442381"/>
    <lineage>
        <taxon>Bacteria</taxon>
        <taxon>Pseudomonadati</taxon>
        <taxon>Pseudomonadota</taxon>
        <taxon>Alphaproteobacteria</taxon>
        <taxon>Acetobacterales</taxon>
        <taxon>Roseomonadaceae</taxon>
        <taxon>Dankookia</taxon>
    </lineage>
</organism>
<dbReference type="GO" id="GO:0016020">
    <property type="term" value="C:membrane"/>
    <property type="evidence" value="ECO:0007669"/>
    <property type="project" value="UniProtKB-SubCell"/>
</dbReference>
<dbReference type="RefSeq" id="WP_133288265.1">
    <property type="nucleotide sequence ID" value="NZ_SMSJ01000008.1"/>
</dbReference>
<evidence type="ECO:0000256" key="5">
    <source>
        <dbReference type="ARBA" id="ARBA00022679"/>
    </source>
</evidence>
<evidence type="ECO:0000313" key="17">
    <source>
        <dbReference type="Proteomes" id="UP000295096"/>
    </source>
</evidence>
<dbReference type="SUPFAM" id="SSF55874">
    <property type="entry name" value="ATPase domain of HSP90 chaperone/DNA topoisomerase II/histidine kinase"/>
    <property type="match status" value="1"/>
</dbReference>
<dbReference type="Gene3D" id="1.20.120.620">
    <property type="entry name" value="Backbone structure of the membrane domain of e. Coli histidine kinase receptor kdpd"/>
    <property type="match status" value="1"/>
</dbReference>
<keyword evidence="6 14" id="KW-0812">Transmembrane</keyword>
<proteinExistence type="predicted"/>
<evidence type="ECO:0000256" key="7">
    <source>
        <dbReference type="ARBA" id="ARBA00022741"/>
    </source>
</evidence>
<evidence type="ECO:0000256" key="11">
    <source>
        <dbReference type="ARBA" id="ARBA00023012"/>
    </source>
</evidence>
<evidence type="ECO:0000256" key="1">
    <source>
        <dbReference type="ARBA" id="ARBA00000085"/>
    </source>
</evidence>
<dbReference type="EMBL" id="SMSJ01000008">
    <property type="protein sequence ID" value="TDH62816.1"/>
    <property type="molecule type" value="Genomic_DNA"/>
</dbReference>
<keyword evidence="7" id="KW-0547">Nucleotide-binding</keyword>
<dbReference type="EC" id="2.7.13.3" evidence="3"/>
<keyword evidence="10 14" id="KW-1133">Transmembrane helix</keyword>
<keyword evidence="12 14" id="KW-0472">Membrane</keyword>
<dbReference type="GO" id="GO:0004673">
    <property type="term" value="F:protein histidine kinase activity"/>
    <property type="evidence" value="ECO:0007669"/>
    <property type="project" value="UniProtKB-EC"/>
</dbReference>
<evidence type="ECO:0000256" key="10">
    <source>
        <dbReference type="ARBA" id="ARBA00022989"/>
    </source>
</evidence>
<dbReference type="GO" id="GO:0005524">
    <property type="term" value="F:ATP binding"/>
    <property type="evidence" value="ECO:0007669"/>
    <property type="project" value="UniProtKB-KW"/>
</dbReference>
<dbReference type="PROSITE" id="PS50109">
    <property type="entry name" value="HIS_KIN"/>
    <property type="match status" value="1"/>
</dbReference>
<dbReference type="InterPro" id="IPR011495">
    <property type="entry name" value="Sig_transdc_His_kin_sub2_dim/P"/>
</dbReference>
<dbReference type="PANTHER" id="PTHR41523">
    <property type="entry name" value="TWO-COMPONENT SYSTEM SENSOR PROTEIN"/>
    <property type="match status" value="1"/>
</dbReference>
<dbReference type="Gene3D" id="3.30.565.10">
    <property type="entry name" value="Histidine kinase-like ATPase, C-terminal domain"/>
    <property type="match status" value="1"/>
</dbReference>
<keyword evidence="17" id="KW-1185">Reference proteome</keyword>
<dbReference type="Pfam" id="PF13581">
    <property type="entry name" value="HATPase_c_2"/>
    <property type="match status" value="1"/>
</dbReference>
<evidence type="ECO:0000256" key="9">
    <source>
        <dbReference type="ARBA" id="ARBA00022840"/>
    </source>
</evidence>
<evidence type="ECO:0000256" key="2">
    <source>
        <dbReference type="ARBA" id="ARBA00004141"/>
    </source>
</evidence>
<protein>
    <recommendedName>
        <fullName evidence="3">histidine kinase</fullName>
        <ecNumber evidence="3">2.7.13.3</ecNumber>
    </recommendedName>
</protein>
<sequence>MDTRNIIDGAIHATRRWPVVLRYAATCALVAAVLALRQMADPILGEHERFLLFLAAILLAATLFDRGSGILATILSALAVSYAYMPPRYSLVISDRAQLAALLIFVVIGVLLASIVEAMHRAIEALQVAQANLQEVQRARALLLEEFRHRTRNDLGSLVGILLLRARAATSEAARDGLREAADHALALARVHTRLAKGSVAAEDATTVDTREFVIGLCDDLEKAFAGDGLRPVALHAEAEAHRLTTERSVQLGLVLNEAITNAFKYAFPEGRGGQVQVRFRREGGHFLLTVADDGPGMLPEGELGEAPPAQGSGLGTRLLRALAAQLRGSFARRAGEDGVGTVVELRFPADTLARGG</sequence>
<feature type="coiled-coil region" evidence="13">
    <location>
        <begin position="119"/>
        <end position="146"/>
    </location>
</feature>
<gene>
    <name evidence="16" type="ORF">E2C06_08960</name>
</gene>
<evidence type="ECO:0000256" key="14">
    <source>
        <dbReference type="SAM" id="Phobius"/>
    </source>
</evidence>
<accession>A0A4R5QI88</accession>
<dbReference type="InterPro" id="IPR003594">
    <property type="entry name" value="HATPase_dom"/>
</dbReference>
<evidence type="ECO:0000259" key="15">
    <source>
        <dbReference type="PROSITE" id="PS50109"/>
    </source>
</evidence>
<evidence type="ECO:0000256" key="8">
    <source>
        <dbReference type="ARBA" id="ARBA00022777"/>
    </source>
</evidence>
<evidence type="ECO:0000256" key="12">
    <source>
        <dbReference type="ARBA" id="ARBA00023136"/>
    </source>
</evidence>
<keyword evidence="8" id="KW-0418">Kinase</keyword>
<dbReference type="InterPro" id="IPR036890">
    <property type="entry name" value="HATPase_C_sf"/>
</dbReference>
<keyword evidence="5" id="KW-0808">Transferase</keyword>
<evidence type="ECO:0000313" key="16">
    <source>
        <dbReference type="EMBL" id="TDH62816.1"/>
    </source>
</evidence>
<feature type="transmembrane region" description="Helical" evidence="14">
    <location>
        <begin position="97"/>
        <end position="116"/>
    </location>
</feature>
<dbReference type="InterPro" id="IPR005467">
    <property type="entry name" value="His_kinase_dom"/>
</dbReference>
<dbReference type="InterPro" id="IPR025201">
    <property type="entry name" value="KdpD_TM"/>
</dbReference>
<keyword evidence="9" id="KW-0067">ATP-binding</keyword>
<dbReference type="Pfam" id="PF07568">
    <property type="entry name" value="HisKA_2"/>
    <property type="match status" value="1"/>
</dbReference>
<dbReference type="Pfam" id="PF13493">
    <property type="entry name" value="DUF4118"/>
    <property type="match status" value="1"/>
</dbReference>
<evidence type="ECO:0000256" key="13">
    <source>
        <dbReference type="SAM" id="Coils"/>
    </source>
</evidence>
<dbReference type="InterPro" id="IPR038318">
    <property type="entry name" value="KdpD_sf"/>
</dbReference>
<name>A0A4R5QI88_9PROT</name>
<keyword evidence="11" id="KW-0902">Two-component regulatory system</keyword>
<feature type="transmembrane region" description="Helical" evidence="14">
    <location>
        <begin position="20"/>
        <end position="40"/>
    </location>
</feature>
<feature type="domain" description="Histidine kinase" evidence="15">
    <location>
        <begin position="146"/>
        <end position="352"/>
    </location>
</feature>
<comment type="caution">
    <text evidence="16">The sequence shown here is derived from an EMBL/GenBank/DDBJ whole genome shotgun (WGS) entry which is preliminary data.</text>
</comment>
<dbReference type="PANTHER" id="PTHR41523:SF8">
    <property type="entry name" value="ETHYLENE RESPONSE SENSOR PROTEIN"/>
    <property type="match status" value="1"/>
</dbReference>
<keyword evidence="13" id="KW-0175">Coiled coil</keyword>